<dbReference type="GO" id="GO:0043565">
    <property type="term" value="F:sequence-specific DNA binding"/>
    <property type="evidence" value="ECO:0007669"/>
    <property type="project" value="TreeGrafter"/>
</dbReference>
<dbReference type="FunFam" id="1.10.10.10:FF:000001">
    <property type="entry name" value="LysR family transcriptional regulator"/>
    <property type="match status" value="1"/>
</dbReference>
<dbReference type="PANTHER" id="PTHR30537">
    <property type="entry name" value="HTH-TYPE TRANSCRIPTIONAL REGULATOR"/>
    <property type="match status" value="1"/>
</dbReference>
<evidence type="ECO:0000256" key="5">
    <source>
        <dbReference type="ARBA" id="ARBA00054626"/>
    </source>
</evidence>
<comment type="caution">
    <text evidence="9">The sequence shown here is derived from an EMBL/GenBank/DDBJ whole genome shotgun (WGS) entry which is preliminary data.</text>
</comment>
<gene>
    <name evidence="9" type="ORF">GR212_23910</name>
</gene>
<name>A0A6L9UF41_9HYPH</name>
<dbReference type="InterPro" id="IPR036390">
    <property type="entry name" value="WH_DNA-bd_sf"/>
</dbReference>
<dbReference type="PANTHER" id="PTHR30537:SF1">
    <property type="entry name" value="HTH-TYPE TRANSCRIPTIONAL REGULATOR PGRR"/>
    <property type="match status" value="1"/>
</dbReference>
<proteinExistence type="inferred from homology"/>
<dbReference type="InterPro" id="IPR005119">
    <property type="entry name" value="LysR_subst-bd"/>
</dbReference>
<dbReference type="Gene3D" id="1.10.10.10">
    <property type="entry name" value="Winged helix-like DNA-binding domain superfamily/Winged helix DNA-binding domain"/>
    <property type="match status" value="1"/>
</dbReference>
<dbReference type="PROSITE" id="PS50931">
    <property type="entry name" value="HTH_LYSR"/>
    <property type="match status" value="1"/>
</dbReference>
<dbReference type="GO" id="GO:0006351">
    <property type="term" value="P:DNA-templated transcription"/>
    <property type="evidence" value="ECO:0007669"/>
    <property type="project" value="TreeGrafter"/>
</dbReference>
<keyword evidence="2" id="KW-0805">Transcription regulation</keyword>
<comment type="function">
    <text evidence="5">Transcriptional regulator of the ttuABCDE tartrate utilization operon.</text>
</comment>
<evidence type="ECO:0000256" key="1">
    <source>
        <dbReference type="ARBA" id="ARBA00009437"/>
    </source>
</evidence>
<evidence type="ECO:0000256" key="6">
    <source>
        <dbReference type="ARBA" id="ARBA00067332"/>
    </source>
</evidence>
<dbReference type="SUPFAM" id="SSF46785">
    <property type="entry name" value="Winged helix' DNA-binding domain"/>
    <property type="match status" value="1"/>
</dbReference>
<dbReference type="Pfam" id="PF00126">
    <property type="entry name" value="HTH_1"/>
    <property type="match status" value="1"/>
</dbReference>
<comment type="similarity">
    <text evidence="1">Belongs to the LysR transcriptional regulatory family.</text>
</comment>
<feature type="domain" description="HTH lysR-type" evidence="8">
    <location>
        <begin position="4"/>
        <end position="61"/>
    </location>
</feature>
<dbReference type="InterPro" id="IPR058163">
    <property type="entry name" value="LysR-type_TF_proteobact-type"/>
</dbReference>
<evidence type="ECO:0000256" key="3">
    <source>
        <dbReference type="ARBA" id="ARBA00023125"/>
    </source>
</evidence>
<keyword evidence="4" id="KW-0804">Transcription</keyword>
<dbReference type="SUPFAM" id="SSF53850">
    <property type="entry name" value="Periplasmic binding protein-like II"/>
    <property type="match status" value="1"/>
</dbReference>
<dbReference type="InterPro" id="IPR000847">
    <property type="entry name" value="LysR_HTH_N"/>
</dbReference>
<evidence type="ECO:0000256" key="2">
    <source>
        <dbReference type="ARBA" id="ARBA00023015"/>
    </source>
</evidence>
<dbReference type="GO" id="GO:0003700">
    <property type="term" value="F:DNA-binding transcription factor activity"/>
    <property type="evidence" value="ECO:0007669"/>
    <property type="project" value="InterPro"/>
</dbReference>
<dbReference type="EMBL" id="WUEY01000013">
    <property type="protein sequence ID" value="NEI72610.1"/>
    <property type="molecule type" value="Genomic_DNA"/>
</dbReference>
<accession>A0A6L9UF41</accession>
<evidence type="ECO:0000256" key="4">
    <source>
        <dbReference type="ARBA" id="ARBA00023163"/>
    </source>
</evidence>
<evidence type="ECO:0000313" key="10">
    <source>
        <dbReference type="Proteomes" id="UP000483035"/>
    </source>
</evidence>
<evidence type="ECO:0000256" key="7">
    <source>
        <dbReference type="ARBA" id="ARBA00083243"/>
    </source>
</evidence>
<dbReference type="Proteomes" id="UP000483035">
    <property type="component" value="Unassembled WGS sequence"/>
</dbReference>
<reference evidence="9 10" key="1">
    <citation type="submission" date="2019-12" db="EMBL/GenBank/DDBJ databases">
        <title>Rhizobium genotypes associated with high levels of biological nitrogen fixation by grain legumes in a temperate-maritime cropping system.</title>
        <authorList>
            <person name="Maluk M."/>
            <person name="Francesc Ferrando Molina F."/>
            <person name="Lopez Del Egido L."/>
            <person name="Lafos M."/>
            <person name="Langarica-Fuentes A."/>
            <person name="Gebre Yohannes G."/>
            <person name="Young M.W."/>
            <person name="Martin P."/>
            <person name="Gantlett R."/>
            <person name="Kenicer G."/>
            <person name="Hawes C."/>
            <person name="Begg G.S."/>
            <person name="Quilliam R.S."/>
            <person name="Squire G.R."/>
            <person name="Poole P.S."/>
            <person name="Young P.W."/>
            <person name="Iannetta P.M."/>
            <person name="James E.K."/>
        </authorList>
    </citation>
    <scope>NUCLEOTIDE SEQUENCE [LARGE SCALE GENOMIC DNA]</scope>
    <source>
        <strain evidence="9 10">JHI1118</strain>
    </source>
</reference>
<dbReference type="FunFam" id="3.40.190.290:FF:000012">
    <property type="entry name" value="Transcriptional regulator, LysR family"/>
    <property type="match status" value="1"/>
</dbReference>
<dbReference type="PRINTS" id="PR00039">
    <property type="entry name" value="HTHLYSR"/>
</dbReference>
<keyword evidence="3" id="KW-0238">DNA-binding</keyword>
<protein>
    <recommendedName>
        <fullName evidence="6">HTH-type transcriptional regulator TtuA</fullName>
    </recommendedName>
    <alternativeName>
        <fullName evidence="7">Tartrate utilization transcriptional regulator</fullName>
    </alternativeName>
</protein>
<dbReference type="InterPro" id="IPR036388">
    <property type="entry name" value="WH-like_DNA-bd_sf"/>
</dbReference>
<sequence>MHRNEFGDLAAFLAVAEDRSFTRAAARMGTSQSALSYTLRRLEERLGLRLLSRTTRNIALTEAGAKLLATLKPAFDDIRGSLASLDELRETPSGTIRITSSRSAADAILMPVARELMAQYPDLNVELSVDAKLTDIVGEGFDAGIRLGEQVEKDMIAVRISRDMRMAVVGSPAYFQKHPKPKTPHDLTVHNCINLRLPTLGGLYAWEFEKKGRPLNVRVQGQFTCNDVLTIIDVARNGLGLACLPDDTVRVELENGRLVRVLEDWCPPFPGYHLYYPSRRQNSPAFNLLIEALRGRAYPPPPDQHSPKGVL</sequence>
<dbReference type="Pfam" id="PF03466">
    <property type="entry name" value="LysR_substrate"/>
    <property type="match status" value="1"/>
</dbReference>
<organism evidence="9 10">
    <name type="scientific">Rhizobium lusitanum</name>
    <dbReference type="NCBI Taxonomy" id="293958"/>
    <lineage>
        <taxon>Bacteria</taxon>
        <taxon>Pseudomonadati</taxon>
        <taxon>Pseudomonadota</taxon>
        <taxon>Alphaproteobacteria</taxon>
        <taxon>Hyphomicrobiales</taxon>
        <taxon>Rhizobiaceae</taxon>
        <taxon>Rhizobium/Agrobacterium group</taxon>
        <taxon>Rhizobium</taxon>
    </lineage>
</organism>
<dbReference type="RefSeq" id="WP_163990204.1">
    <property type="nucleotide sequence ID" value="NZ_WUEY01000013.1"/>
</dbReference>
<dbReference type="Gene3D" id="3.40.190.290">
    <property type="match status" value="1"/>
</dbReference>
<dbReference type="CDD" id="cd08474">
    <property type="entry name" value="PBP2_CrgA_like_5"/>
    <property type="match status" value="1"/>
</dbReference>
<dbReference type="AlphaFoldDB" id="A0A6L9UF41"/>
<evidence type="ECO:0000259" key="8">
    <source>
        <dbReference type="PROSITE" id="PS50931"/>
    </source>
</evidence>
<evidence type="ECO:0000313" key="9">
    <source>
        <dbReference type="EMBL" id="NEI72610.1"/>
    </source>
</evidence>